<dbReference type="Pfam" id="PF13495">
    <property type="entry name" value="Phage_int_SAM_4"/>
    <property type="match status" value="1"/>
</dbReference>
<dbReference type="PANTHER" id="PTHR30349">
    <property type="entry name" value="PHAGE INTEGRASE-RELATED"/>
    <property type="match status" value="1"/>
</dbReference>
<comment type="caution">
    <text evidence="9">The sequence shown here is derived from an EMBL/GenBank/DDBJ whole genome shotgun (WGS) entry which is preliminary data.</text>
</comment>
<evidence type="ECO:0000313" key="10">
    <source>
        <dbReference type="Proteomes" id="UP000637513"/>
    </source>
</evidence>
<dbReference type="InterPro" id="IPR044068">
    <property type="entry name" value="CB"/>
</dbReference>
<dbReference type="PANTHER" id="PTHR30349:SF81">
    <property type="entry name" value="TYROSINE RECOMBINASE XERC"/>
    <property type="match status" value="1"/>
</dbReference>
<evidence type="ECO:0000256" key="5">
    <source>
        <dbReference type="ARBA" id="ARBA00023172"/>
    </source>
</evidence>
<name>A0ABR7MWP0_9FIRM</name>
<evidence type="ECO:0000256" key="1">
    <source>
        <dbReference type="ARBA" id="ARBA00003283"/>
    </source>
</evidence>
<gene>
    <name evidence="9" type="ORF">H8700_10735</name>
</gene>
<dbReference type="InterPro" id="IPR010998">
    <property type="entry name" value="Integrase_recombinase_N"/>
</dbReference>
<comment type="similarity">
    <text evidence="2">Belongs to the 'phage' integrase family.</text>
</comment>
<dbReference type="SUPFAM" id="SSF56349">
    <property type="entry name" value="DNA breaking-rejoining enzymes"/>
    <property type="match status" value="1"/>
</dbReference>
<dbReference type="Proteomes" id="UP000637513">
    <property type="component" value="Unassembled WGS sequence"/>
</dbReference>
<dbReference type="Gene3D" id="1.10.443.10">
    <property type="entry name" value="Intergrase catalytic core"/>
    <property type="match status" value="1"/>
</dbReference>
<keyword evidence="4 6" id="KW-0238">DNA-binding</keyword>
<keyword evidence="5" id="KW-0233">DNA recombination</keyword>
<evidence type="ECO:0000259" key="8">
    <source>
        <dbReference type="PROSITE" id="PS51900"/>
    </source>
</evidence>
<accession>A0ABR7MWP0</accession>
<dbReference type="PROSITE" id="PS51898">
    <property type="entry name" value="TYR_RECOMBINASE"/>
    <property type="match status" value="1"/>
</dbReference>
<dbReference type="PROSITE" id="PS51900">
    <property type="entry name" value="CB"/>
    <property type="match status" value="1"/>
</dbReference>
<dbReference type="InterPro" id="IPR011010">
    <property type="entry name" value="DNA_brk_join_enz"/>
</dbReference>
<comment type="function">
    <text evidence="1">Site-specific tyrosine recombinase, which acts by catalyzing the cutting and rejoining of the recombining DNA molecules.</text>
</comment>
<dbReference type="RefSeq" id="WP_249305627.1">
    <property type="nucleotide sequence ID" value="NZ_JACRSW010000035.1"/>
</dbReference>
<evidence type="ECO:0000256" key="2">
    <source>
        <dbReference type="ARBA" id="ARBA00008857"/>
    </source>
</evidence>
<dbReference type="EMBL" id="JACRSW010000035">
    <property type="protein sequence ID" value="MBC8558178.1"/>
    <property type="molecule type" value="Genomic_DNA"/>
</dbReference>
<evidence type="ECO:0000259" key="7">
    <source>
        <dbReference type="PROSITE" id="PS51898"/>
    </source>
</evidence>
<sequence>MDELIMNFENKMHLEGKSEKTIKVYIASVKEFFRWFNDSFGDVGFKKLYRENILEYKSYLKNVKTCKRTGQNLNAKSINAKLSALIKYNELMQPDNIVISKADLIKVQAEIISPTNITKKEVEEFRQRVLQSEGCSAKRNYAIITIMAYAGLRISEVLHLKKVDVNTAASQIRVADGKGEKQRIVIINSKVISAIREYQRSDNVESDYLFHNSKGKILNPSTINKVFDEFSVDGYHIHPHMLRHFFCYNALESGAYSINEVSNQAGHTSIKTTLKYLNPNLEQIKKKSELL</sequence>
<dbReference type="InterPro" id="IPR013762">
    <property type="entry name" value="Integrase-like_cat_sf"/>
</dbReference>
<protein>
    <submittedName>
        <fullName evidence="9">Tyrosine-type recombinase/integrase</fullName>
    </submittedName>
</protein>
<dbReference type="Gene3D" id="1.10.150.130">
    <property type="match status" value="1"/>
</dbReference>
<proteinExistence type="inferred from homology"/>
<evidence type="ECO:0000256" key="6">
    <source>
        <dbReference type="PROSITE-ProRule" id="PRU01248"/>
    </source>
</evidence>
<reference evidence="9 10" key="1">
    <citation type="submission" date="2020-08" db="EMBL/GenBank/DDBJ databases">
        <title>Genome public.</title>
        <authorList>
            <person name="Liu C."/>
            <person name="Sun Q."/>
        </authorList>
    </citation>
    <scope>NUCLEOTIDE SEQUENCE [LARGE SCALE GENOMIC DNA]</scope>
    <source>
        <strain evidence="9 10">BX3</strain>
    </source>
</reference>
<dbReference type="InterPro" id="IPR050090">
    <property type="entry name" value="Tyrosine_recombinase_XerCD"/>
</dbReference>
<feature type="domain" description="Core-binding (CB)" evidence="8">
    <location>
        <begin position="1"/>
        <end position="93"/>
    </location>
</feature>
<dbReference type="Pfam" id="PF00589">
    <property type="entry name" value="Phage_integrase"/>
    <property type="match status" value="1"/>
</dbReference>
<feature type="domain" description="Tyr recombinase" evidence="7">
    <location>
        <begin position="112"/>
        <end position="289"/>
    </location>
</feature>
<keyword evidence="10" id="KW-1185">Reference proteome</keyword>
<evidence type="ECO:0000256" key="4">
    <source>
        <dbReference type="ARBA" id="ARBA00023125"/>
    </source>
</evidence>
<evidence type="ECO:0000313" key="9">
    <source>
        <dbReference type="EMBL" id="MBC8558178.1"/>
    </source>
</evidence>
<dbReference type="InterPro" id="IPR004107">
    <property type="entry name" value="Integrase_SAM-like_N"/>
</dbReference>
<dbReference type="CDD" id="cd00397">
    <property type="entry name" value="DNA_BRE_C"/>
    <property type="match status" value="1"/>
</dbReference>
<keyword evidence="3" id="KW-0229">DNA integration</keyword>
<evidence type="ECO:0000256" key="3">
    <source>
        <dbReference type="ARBA" id="ARBA00022908"/>
    </source>
</evidence>
<organism evidence="9 10">
    <name type="scientific">Jutongia hominis</name>
    <dbReference type="NCBI Taxonomy" id="2763664"/>
    <lineage>
        <taxon>Bacteria</taxon>
        <taxon>Bacillati</taxon>
        <taxon>Bacillota</taxon>
        <taxon>Clostridia</taxon>
        <taxon>Lachnospirales</taxon>
        <taxon>Lachnospiraceae</taxon>
        <taxon>Jutongia</taxon>
    </lineage>
</organism>
<dbReference type="InterPro" id="IPR002104">
    <property type="entry name" value="Integrase_catalytic"/>
</dbReference>